<evidence type="ECO:0000313" key="8">
    <source>
        <dbReference type="Proteomes" id="UP000422221"/>
    </source>
</evidence>
<feature type="transmembrane region" description="Helical" evidence="5">
    <location>
        <begin position="55"/>
        <end position="78"/>
    </location>
</feature>
<evidence type="ECO:0000256" key="3">
    <source>
        <dbReference type="ARBA" id="ARBA00022989"/>
    </source>
</evidence>
<dbReference type="RefSeq" id="WP_130058772.1">
    <property type="nucleotide sequence ID" value="NZ_JADNPJ010000005.1"/>
</dbReference>
<evidence type="ECO:0000313" key="7">
    <source>
        <dbReference type="EMBL" id="KAA3765471.1"/>
    </source>
</evidence>
<dbReference type="AlphaFoldDB" id="A0A7J4XIW7"/>
<evidence type="ECO:0000256" key="5">
    <source>
        <dbReference type="SAM" id="Phobius"/>
    </source>
</evidence>
<dbReference type="Pfam" id="PF04893">
    <property type="entry name" value="Yip1"/>
    <property type="match status" value="1"/>
</dbReference>
<evidence type="ECO:0000256" key="4">
    <source>
        <dbReference type="ARBA" id="ARBA00023136"/>
    </source>
</evidence>
<proteinExistence type="predicted"/>
<dbReference type="GO" id="GO:0016020">
    <property type="term" value="C:membrane"/>
    <property type="evidence" value="ECO:0007669"/>
    <property type="project" value="UniProtKB-SubCell"/>
</dbReference>
<evidence type="ECO:0000259" key="6">
    <source>
        <dbReference type="Pfam" id="PF04893"/>
    </source>
</evidence>
<accession>A0A7J4XIW7</accession>
<reference evidence="7 8" key="1">
    <citation type="journal article" date="2019" name="Nat. Med.">
        <title>A library of human gut bacterial isolates paired with longitudinal multiomics data enables mechanistic microbiome research.</title>
        <authorList>
            <person name="Poyet M."/>
            <person name="Groussin M."/>
            <person name="Gibbons S.M."/>
            <person name="Avila-Pacheco J."/>
            <person name="Jiang X."/>
            <person name="Kearney S.M."/>
            <person name="Perrotta A.R."/>
            <person name="Berdy B."/>
            <person name="Zhao S."/>
            <person name="Lieberman T.D."/>
            <person name="Swanson P.K."/>
            <person name="Smith M."/>
            <person name="Roesemann S."/>
            <person name="Alexander J.E."/>
            <person name="Rich S.A."/>
            <person name="Livny J."/>
            <person name="Vlamakis H."/>
            <person name="Clish C."/>
            <person name="Bullock K."/>
            <person name="Deik A."/>
            <person name="Scott J."/>
            <person name="Pierce K.A."/>
            <person name="Xavier R.J."/>
            <person name="Alm E.J."/>
        </authorList>
    </citation>
    <scope>NUCLEOTIDE SEQUENCE [LARGE SCALE GENOMIC DNA]</scope>
    <source>
        <strain evidence="7 8">BIOML-A10</strain>
    </source>
</reference>
<sequence length="196" mass="22193">MKNQKIEKVVNPFIRIAGTQALLWGALGLVVSTLLSWLSGYHYHGLLHFGPAPNPAWWCYWAEHLIVWLVPATLFYIGGKIFSHSKIRMVDVYGTVLFAQLPMIVMNLIYLLPLMQAIAQVDSTMAPTEILAIPNLHWAIFLSLLGLPFIIFSLIWMFQALKVSCNLKQSRLWVIALVGIIGGDIFCRFSINLFYS</sequence>
<evidence type="ECO:0000256" key="1">
    <source>
        <dbReference type="ARBA" id="ARBA00004141"/>
    </source>
</evidence>
<feature type="transmembrane region" description="Helical" evidence="5">
    <location>
        <begin position="21"/>
        <end position="43"/>
    </location>
</feature>
<feature type="transmembrane region" description="Helical" evidence="5">
    <location>
        <begin position="90"/>
        <end position="118"/>
    </location>
</feature>
<dbReference type="EMBL" id="VWMK01000009">
    <property type="protein sequence ID" value="KAA3765471.1"/>
    <property type="molecule type" value="Genomic_DNA"/>
</dbReference>
<organism evidence="7 8">
    <name type="scientific">Bacteroides salyersiae</name>
    <dbReference type="NCBI Taxonomy" id="291644"/>
    <lineage>
        <taxon>Bacteria</taxon>
        <taxon>Pseudomonadati</taxon>
        <taxon>Bacteroidota</taxon>
        <taxon>Bacteroidia</taxon>
        <taxon>Bacteroidales</taxon>
        <taxon>Bacteroidaceae</taxon>
        <taxon>Bacteroides</taxon>
    </lineage>
</organism>
<keyword evidence="2 5" id="KW-0812">Transmembrane</keyword>
<gene>
    <name evidence="7" type="ORF">F3F73_10600</name>
</gene>
<comment type="subcellular location">
    <subcellularLocation>
        <location evidence="1">Membrane</location>
        <topology evidence="1">Multi-pass membrane protein</topology>
    </subcellularLocation>
</comment>
<comment type="caution">
    <text evidence="7">The sequence shown here is derived from an EMBL/GenBank/DDBJ whole genome shotgun (WGS) entry which is preliminary data.</text>
</comment>
<feature type="domain" description="Yip1" evidence="6">
    <location>
        <begin position="21"/>
        <end position="181"/>
    </location>
</feature>
<feature type="transmembrane region" description="Helical" evidence="5">
    <location>
        <begin position="138"/>
        <end position="160"/>
    </location>
</feature>
<dbReference type="InterPro" id="IPR006977">
    <property type="entry name" value="Yip1_dom"/>
</dbReference>
<protein>
    <recommendedName>
        <fullName evidence="6">Yip1 domain-containing protein</fullName>
    </recommendedName>
</protein>
<feature type="transmembrane region" description="Helical" evidence="5">
    <location>
        <begin position="172"/>
        <end position="195"/>
    </location>
</feature>
<evidence type="ECO:0000256" key="2">
    <source>
        <dbReference type="ARBA" id="ARBA00022692"/>
    </source>
</evidence>
<name>A0A7J4XIW7_9BACE</name>
<keyword evidence="3 5" id="KW-1133">Transmembrane helix</keyword>
<keyword evidence="4 5" id="KW-0472">Membrane</keyword>
<dbReference type="Proteomes" id="UP000422221">
    <property type="component" value="Unassembled WGS sequence"/>
</dbReference>